<dbReference type="Pfam" id="PF20009">
    <property type="entry name" value="GEVED"/>
    <property type="match status" value="1"/>
</dbReference>
<comment type="caution">
    <text evidence="3">The sequence shown here is derived from an EMBL/GenBank/DDBJ whole genome shotgun (WGS) entry which is preliminary data.</text>
</comment>
<evidence type="ECO:0000313" key="3">
    <source>
        <dbReference type="EMBL" id="MBD2700063.1"/>
    </source>
</evidence>
<protein>
    <submittedName>
        <fullName evidence="3">CAP domain-containing protein</fullName>
    </submittedName>
</protein>
<dbReference type="InterPro" id="IPR045474">
    <property type="entry name" value="GEVED"/>
</dbReference>
<dbReference type="Gene3D" id="3.40.33.10">
    <property type="entry name" value="CAP"/>
    <property type="match status" value="1"/>
</dbReference>
<accession>A0A927AQB7</accession>
<dbReference type="InterPro" id="IPR035940">
    <property type="entry name" value="CAP_sf"/>
</dbReference>
<dbReference type="InterPro" id="IPR014044">
    <property type="entry name" value="CAP_dom"/>
</dbReference>
<name>A0A927AQB7_9BACT</name>
<organism evidence="3 4">
    <name type="scientific">Spirosoma profusum</name>
    <dbReference type="NCBI Taxonomy" id="2771354"/>
    <lineage>
        <taxon>Bacteria</taxon>
        <taxon>Pseudomonadati</taxon>
        <taxon>Bacteroidota</taxon>
        <taxon>Cytophagia</taxon>
        <taxon>Cytophagales</taxon>
        <taxon>Cytophagaceae</taxon>
        <taxon>Spirosoma</taxon>
    </lineage>
</organism>
<evidence type="ECO:0000259" key="2">
    <source>
        <dbReference type="Pfam" id="PF20009"/>
    </source>
</evidence>
<keyword evidence="4" id="KW-1185">Reference proteome</keyword>
<dbReference type="Pfam" id="PF00188">
    <property type="entry name" value="CAP"/>
    <property type="match status" value="1"/>
</dbReference>
<dbReference type="Proteomes" id="UP000598820">
    <property type="component" value="Unassembled WGS sequence"/>
</dbReference>
<dbReference type="SUPFAM" id="SSF55797">
    <property type="entry name" value="PR-1-like"/>
    <property type="match status" value="1"/>
</dbReference>
<dbReference type="CDD" id="cd05379">
    <property type="entry name" value="CAP_bacterial"/>
    <property type="match status" value="1"/>
</dbReference>
<gene>
    <name evidence="3" type="ORF">IC229_05415</name>
</gene>
<proteinExistence type="predicted"/>
<sequence>MGDSLVIRSAAPARSLVDPWNRNAILADYYQNYLGSAVSDNELNWTGNLASCIPGTISQVAQNRTIQRINYYRRLVGLPDNMTFDPSRNTETQAAALIMGANNQLNHTPPSTSLCYSSAGLSGASNSNLGLGFHSSRAVKQYIDDRTPGNEEVGHRRWILYSRATSFGHGSARTSNPNFVTFADALWIANPTTTPASLPQYIAFPPAGYVPRTLIPDRWSFSIPGANFSSANVTLQDGLGAPLSLTTHTPGGAYGDNTLVWNLPATDLAWTGSADKSFRVTVSNVIQNGVTQPPYSYTVVAIDPSTVTSCPGTSPVASCSVTVSGGQSVFYGTAAFRFNTIDTQSSSASNDGQNYTDLSCVTQTTVTAGSSYTLNLQGAASNVHRLRVWIDYNGNGQFTDSGEQVVASSAGSVSAVVTIPTTASVNTLLRIRVMADAPSSATTACALTDGGQVDDYGLWIQSSTPPCTVMTTVQNGNWTSPATWSCNRAPLATDQVRIGHSITVGAGATVQVAKVTYLNGGRLSLLSSARLKLIP</sequence>
<evidence type="ECO:0000313" key="4">
    <source>
        <dbReference type="Proteomes" id="UP000598820"/>
    </source>
</evidence>
<reference evidence="3" key="1">
    <citation type="submission" date="2020-09" db="EMBL/GenBank/DDBJ databases">
        <authorList>
            <person name="Kim M.K."/>
        </authorList>
    </citation>
    <scope>NUCLEOTIDE SEQUENCE</scope>
    <source>
        <strain evidence="3">BT702</strain>
    </source>
</reference>
<dbReference type="AlphaFoldDB" id="A0A927AQB7"/>
<feature type="domain" description="GEVED" evidence="2">
    <location>
        <begin position="386"/>
        <end position="457"/>
    </location>
</feature>
<evidence type="ECO:0000259" key="1">
    <source>
        <dbReference type="Pfam" id="PF00188"/>
    </source>
</evidence>
<feature type="domain" description="SCP" evidence="1">
    <location>
        <begin position="67"/>
        <end position="179"/>
    </location>
</feature>
<dbReference type="EMBL" id="JACWZY010000003">
    <property type="protein sequence ID" value="MBD2700063.1"/>
    <property type="molecule type" value="Genomic_DNA"/>
</dbReference>